<dbReference type="SUPFAM" id="SSF51445">
    <property type="entry name" value="(Trans)glycosidases"/>
    <property type="match status" value="1"/>
</dbReference>
<dbReference type="RefSeq" id="WP_168964109.1">
    <property type="nucleotide sequence ID" value="NZ_JABAEW010000085.1"/>
</dbReference>
<protein>
    <recommendedName>
        <fullName evidence="4">Carbohydrate-binding domain-containing protein</fullName>
    </recommendedName>
</protein>
<evidence type="ECO:0000313" key="3">
    <source>
        <dbReference type="Proteomes" id="UP000576225"/>
    </source>
</evidence>
<dbReference type="AlphaFoldDB" id="A0A848B014"/>
<dbReference type="Gene3D" id="3.20.20.80">
    <property type="entry name" value="Glycosidases"/>
    <property type="match status" value="1"/>
</dbReference>
<proteinExistence type="predicted"/>
<organism evidence="2 3">
    <name type="scientific">Victivallis vadensis</name>
    <dbReference type="NCBI Taxonomy" id="172901"/>
    <lineage>
        <taxon>Bacteria</taxon>
        <taxon>Pseudomonadati</taxon>
        <taxon>Lentisphaerota</taxon>
        <taxon>Lentisphaeria</taxon>
        <taxon>Victivallales</taxon>
        <taxon>Victivallaceae</taxon>
        <taxon>Victivallis</taxon>
    </lineage>
</organism>
<dbReference type="InterPro" id="IPR017853">
    <property type="entry name" value="GH"/>
</dbReference>
<evidence type="ECO:0000256" key="1">
    <source>
        <dbReference type="SAM" id="SignalP"/>
    </source>
</evidence>
<evidence type="ECO:0008006" key="4">
    <source>
        <dbReference type="Google" id="ProtNLM"/>
    </source>
</evidence>
<reference evidence="2 3" key="1">
    <citation type="submission" date="2020-04" db="EMBL/GenBank/DDBJ databases">
        <authorList>
            <person name="Hitch T.C.A."/>
            <person name="Wylensek D."/>
            <person name="Clavel T."/>
        </authorList>
    </citation>
    <scope>NUCLEOTIDE SEQUENCE [LARGE SCALE GENOMIC DNA]</scope>
    <source>
        <strain evidence="2 3">COR2-253-APC-1A</strain>
    </source>
</reference>
<feature type="chain" id="PRO_5032754742" description="Carbohydrate-binding domain-containing protein" evidence="1">
    <location>
        <begin position="21"/>
        <end position="867"/>
    </location>
</feature>
<feature type="signal peptide" evidence="1">
    <location>
        <begin position="1"/>
        <end position="20"/>
    </location>
</feature>
<keyword evidence="1" id="KW-0732">Signal</keyword>
<comment type="caution">
    <text evidence="2">The sequence shown here is derived from an EMBL/GenBank/DDBJ whole genome shotgun (WGS) entry which is preliminary data.</text>
</comment>
<evidence type="ECO:0000313" key="2">
    <source>
        <dbReference type="EMBL" id="NMD89185.1"/>
    </source>
</evidence>
<dbReference type="EMBL" id="JABAEW010000085">
    <property type="protein sequence ID" value="NMD89185.1"/>
    <property type="molecule type" value="Genomic_DNA"/>
</dbReference>
<accession>A0A848B014</accession>
<sequence length="867" mass="99498">MRFKLFFLLLGICGGALLTAAPLDYNMGKGDQPELQEIPEAGKFGWNNSYQINPLTGKNALCVQYNAKKKSFCKALFLPQSIQIYPVLKRRYFQVDLSVPENARHIWYCQLIFADSSNQWHTFGKYEPILEPGRASIVIPVNFDAAHYHYSNGSKFWFHDAMKFKPEQYPVRLVGIQFGLKEDAAAGRIFVDRIRELPYDSADSVTPVCAGLAENLLAVPVMPVLETSAGTLSRPDGTIRLENCASKEILLHTYVYEGQAGCTINSPKLPDFYEGKFSLEFSAPESSSEPMVKLGIVDATNHVFLLPGKLQKSRDEGPWIADFQFDATKIFQGERRQIARCESLRPVDQPVPPFRLASLSFQFPEKISSLNVLKLTPQLRLPRSAGMELSVETGDVVRILRPGREKDLRVVLKNCIDKTVDYDVEVALRNYRDQYTPWLKLGKMRFAPGESRVLPIPAFKDRGLYFVECRLRSLNDPGDSRWIRGSRSFAYLEPTGSTPLLESDDFLFGICCLSEYYPYQADEFLKAMMLIGVKNMRCGSTEKDVAFARKYHMTIDIVLGLESFYDRKKVQVNEELLQSYLDRVFRKAGVSTRYELDNELDTGSNFSVEDCVKSARAVEKYLHAKKPGYLFMSTGFCTFEKNRKFDCFYQEEVMKQTRDMFQIHCFHAYESIDRTFYPKIEMLLDKRREWGVEHIPWYLNETGDHGVTDRPRLQAQNIAKRFIYSWSRGAIGVCYYAFNDAGEDKRYTEDYFGLVSYDGYPKPNFVAYNTMTGILQRQRYKKQLTPRNSFLEQIHLFANGRQTVLAGWNEDGLNVHEIKCDAPEAEIVDIMGNRHPAEKKDGNWLMPIDRDGSYLIFNGSWPVELVR</sequence>
<name>A0A848B014_9BACT</name>
<dbReference type="Proteomes" id="UP000576225">
    <property type="component" value="Unassembled WGS sequence"/>
</dbReference>
<gene>
    <name evidence="2" type="ORF">HF882_21600</name>
</gene>